<gene>
    <name evidence="6" type="ORF">AQ490_23955</name>
</gene>
<dbReference type="InterPro" id="IPR015797">
    <property type="entry name" value="NUDIX_hydrolase-like_dom_sf"/>
</dbReference>
<dbReference type="RefSeq" id="WP_018385350.1">
    <property type="nucleotide sequence ID" value="NZ_LLZU01000019.1"/>
</dbReference>
<keyword evidence="7" id="KW-1185">Reference proteome</keyword>
<comment type="similarity">
    <text evidence="2 4">Belongs to the Nudix hydrolase family.</text>
</comment>
<organism evidence="6 7">
    <name type="scientific">Wenjunlia vitaminophila</name>
    <name type="common">Streptomyces vitaminophilus</name>
    <dbReference type="NCBI Taxonomy" id="76728"/>
    <lineage>
        <taxon>Bacteria</taxon>
        <taxon>Bacillati</taxon>
        <taxon>Actinomycetota</taxon>
        <taxon>Actinomycetes</taxon>
        <taxon>Kitasatosporales</taxon>
        <taxon>Streptomycetaceae</taxon>
        <taxon>Wenjunlia</taxon>
    </lineage>
</organism>
<dbReference type="CDD" id="cd18879">
    <property type="entry name" value="NUDIX_Hydrolase"/>
    <property type="match status" value="1"/>
</dbReference>
<dbReference type="STRING" id="76728.AQ490_23955"/>
<keyword evidence="3 4" id="KW-0378">Hydrolase</keyword>
<dbReference type="OrthoDB" id="9814308at2"/>
<comment type="cofactor">
    <cofactor evidence="1">
        <name>Mg(2+)</name>
        <dbReference type="ChEBI" id="CHEBI:18420"/>
    </cofactor>
</comment>
<evidence type="ECO:0000313" key="6">
    <source>
        <dbReference type="EMBL" id="KRV48706.1"/>
    </source>
</evidence>
<evidence type="ECO:0000259" key="5">
    <source>
        <dbReference type="PROSITE" id="PS51462"/>
    </source>
</evidence>
<dbReference type="PRINTS" id="PR00502">
    <property type="entry name" value="NUDIXFAMILY"/>
</dbReference>
<dbReference type="InterPro" id="IPR020476">
    <property type="entry name" value="Nudix_hydrolase"/>
</dbReference>
<protein>
    <submittedName>
        <fullName evidence="6">NUDIX hydrolase</fullName>
    </submittedName>
</protein>
<dbReference type="SUPFAM" id="SSF55811">
    <property type="entry name" value="Nudix"/>
    <property type="match status" value="1"/>
</dbReference>
<evidence type="ECO:0000256" key="3">
    <source>
        <dbReference type="ARBA" id="ARBA00022801"/>
    </source>
</evidence>
<dbReference type="PROSITE" id="PS51462">
    <property type="entry name" value="NUDIX"/>
    <property type="match status" value="1"/>
</dbReference>
<evidence type="ECO:0000256" key="2">
    <source>
        <dbReference type="ARBA" id="ARBA00005582"/>
    </source>
</evidence>
<evidence type="ECO:0000256" key="1">
    <source>
        <dbReference type="ARBA" id="ARBA00001946"/>
    </source>
</evidence>
<dbReference type="eggNOG" id="COG1051">
    <property type="taxonomic scope" value="Bacteria"/>
</dbReference>
<dbReference type="Proteomes" id="UP000050867">
    <property type="component" value="Unassembled WGS sequence"/>
</dbReference>
<comment type="caution">
    <text evidence="6">The sequence shown here is derived from an EMBL/GenBank/DDBJ whole genome shotgun (WGS) entry which is preliminary data.</text>
</comment>
<evidence type="ECO:0000313" key="7">
    <source>
        <dbReference type="Proteomes" id="UP000050867"/>
    </source>
</evidence>
<dbReference type="PANTHER" id="PTHR43046">
    <property type="entry name" value="GDP-MANNOSE MANNOSYL HYDROLASE"/>
    <property type="match status" value="1"/>
</dbReference>
<dbReference type="PANTHER" id="PTHR43046:SF16">
    <property type="entry name" value="ADP-RIBOSE PYROPHOSPHATASE YJHB-RELATED"/>
    <property type="match status" value="1"/>
</dbReference>
<dbReference type="InterPro" id="IPR020084">
    <property type="entry name" value="NUDIX_hydrolase_CS"/>
</dbReference>
<name>A0A0T6LSB4_WENVI</name>
<dbReference type="PROSITE" id="PS00893">
    <property type="entry name" value="NUDIX_BOX"/>
    <property type="match status" value="1"/>
</dbReference>
<feature type="domain" description="Nudix hydrolase" evidence="5">
    <location>
        <begin position="19"/>
        <end position="148"/>
    </location>
</feature>
<dbReference type="Pfam" id="PF00293">
    <property type="entry name" value="NUDIX"/>
    <property type="match status" value="1"/>
</dbReference>
<reference evidence="6 7" key="1">
    <citation type="submission" date="2015-10" db="EMBL/GenBank/DDBJ databases">
        <title>Draft genome sequence of pyrrolomycin-producing Streptomyces vitaminophilus.</title>
        <authorList>
            <person name="Graham D.E."/>
            <person name="Mahan K.M."/>
            <person name="Klingeman D.M."/>
            <person name="Hettich R.L."/>
            <person name="Parry R.J."/>
        </authorList>
    </citation>
    <scope>NUCLEOTIDE SEQUENCE [LARGE SCALE GENOMIC DNA]</scope>
    <source>
        <strain evidence="6 7">ATCC 31673</strain>
    </source>
</reference>
<dbReference type="AlphaFoldDB" id="A0A0T6LSB4"/>
<sequence length="158" mass="16995">MATPDFVRELRTQVGSQLLFLPGVTALVFDDRGRLLLNRRSDTGNWAVLGGIVEPGEQPADAAAREVLEETGVRVAVERLVAVLTSEEVNYPNGDLAQFLSVVFRCRAVSGEARVADDESLEVGWFALDALPKLSERSLAVIACAAGDGPAWFRAPLS</sequence>
<dbReference type="EMBL" id="LLZU01000019">
    <property type="protein sequence ID" value="KRV48706.1"/>
    <property type="molecule type" value="Genomic_DNA"/>
</dbReference>
<dbReference type="GO" id="GO:0016787">
    <property type="term" value="F:hydrolase activity"/>
    <property type="evidence" value="ECO:0007669"/>
    <property type="project" value="UniProtKB-KW"/>
</dbReference>
<dbReference type="InterPro" id="IPR000086">
    <property type="entry name" value="NUDIX_hydrolase_dom"/>
</dbReference>
<evidence type="ECO:0000256" key="4">
    <source>
        <dbReference type="RuleBase" id="RU003476"/>
    </source>
</evidence>
<accession>A0A0T6LSB4</accession>
<dbReference type="Gene3D" id="3.90.79.10">
    <property type="entry name" value="Nucleoside Triphosphate Pyrophosphohydrolase"/>
    <property type="match status" value="1"/>
</dbReference>
<proteinExistence type="inferred from homology"/>